<dbReference type="InterPro" id="IPR016024">
    <property type="entry name" value="ARM-type_fold"/>
</dbReference>
<feature type="domain" description="PCI" evidence="5">
    <location>
        <begin position="54"/>
        <end position="235"/>
    </location>
</feature>
<dbReference type="GO" id="GO:0005852">
    <property type="term" value="C:eukaryotic translation initiation factor 3 complex"/>
    <property type="evidence" value="ECO:0007669"/>
    <property type="project" value="UniProtKB-UniRule"/>
</dbReference>
<dbReference type="Gene3D" id="1.10.10.10">
    <property type="entry name" value="Winged helix-like DNA-binding domain superfamily/Winged helix DNA-binding domain"/>
    <property type="match status" value="1"/>
</dbReference>
<comment type="caution">
    <text evidence="6">The sequence shown here is derived from an EMBL/GenBank/DDBJ whole genome shotgun (WGS) entry which is preliminary data.</text>
</comment>
<evidence type="ECO:0000256" key="3">
    <source>
        <dbReference type="ARBA" id="ARBA00022917"/>
    </source>
</evidence>
<keyword evidence="2 4" id="KW-0396">Initiation factor</keyword>
<dbReference type="GO" id="GO:0016282">
    <property type="term" value="C:eukaryotic 43S preinitiation complex"/>
    <property type="evidence" value="ECO:0007669"/>
    <property type="project" value="UniProtKB-UniRule"/>
</dbReference>
<evidence type="ECO:0000256" key="2">
    <source>
        <dbReference type="ARBA" id="ARBA00022540"/>
    </source>
</evidence>
<reference evidence="6 7" key="1">
    <citation type="journal article" date="2024" name="bioRxiv">
        <title>Comparative genomics of Cryptococcus and Kwoniella reveals pathogenesis evolution and contrasting karyotype dynamics via intercentromeric recombination or chromosome fusion.</title>
        <authorList>
            <person name="Coelho M.A."/>
            <person name="David-Palma M."/>
            <person name="Shea T."/>
            <person name="Bowers K."/>
            <person name="McGinley-Smith S."/>
            <person name="Mohammad A.W."/>
            <person name="Gnirke A."/>
            <person name="Yurkov A.M."/>
            <person name="Nowrousian M."/>
            <person name="Sun S."/>
            <person name="Cuomo C.A."/>
            <person name="Heitman J."/>
        </authorList>
    </citation>
    <scope>NUCLEOTIDE SEQUENCE [LARGE SCALE GENOMIC DNA]</scope>
    <source>
        <strain evidence="6 7">CBS 13917</strain>
    </source>
</reference>
<dbReference type="GO" id="GO:0003723">
    <property type="term" value="F:RNA binding"/>
    <property type="evidence" value="ECO:0007669"/>
    <property type="project" value="UniProtKB-UniRule"/>
</dbReference>
<dbReference type="FunFam" id="1.25.40.250:FF:000001">
    <property type="entry name" value="Eukaryotic translation initiation factor 3 subunit K"/>
    <property type="match status" value="1"/>
</dbReference>
<dbReference type="SUPFAM" id="SSF46785">
    <property type="entry name" value="Winged helix' DNA-binding domain"/>
    <property type="match status" value="1"/>
</dbReference>
<accession>A0AAW0YZV7</accession>
<dbReference type="GO" id="GO:0001732">
    <property type="term" value="P:formation of cytoplasmic translation initiation complex"/>
    <property type="evidence" value="ECO:0007669"/>
    <property type="project" value="UniProtKB-UniRule"/>
</dbReference>
<dbReference type="InterPro" id="IPR016020">
    <property type="entry name" value="Transl_init_fac_sub12_N_euk"/>
</dbReference>
<dbReference type="PANTHER" id="PTHR13022">
    <property type="entry name" value="EUKARYOTIC TRANSLATION INITIATION FACTOR 3 SUBUNIT 11"/>
    <property type="match status" value="1"/>
</dbReference>
<dbReference type="AlphaFoldDB" id="A0AAW0YZV7"/>
<organism evidence="6 7">
    <name type="scientific">Kwoniella newhampshirensis</name>
    <dbReference type="NCBI Taxonomy" id="1651941"/>
    <lineage>
        <taxon>Eukaryota</taxon>
        <taxon>Fungi</taxon>
        <taxon>Dikarya</taxon>
        <taxon>Basidiomycota</taxon>
        <taxon>Agaricomycotina</taxon>
        <taxon>Tremellomycetes</taxon>
        <taxon>Tremellales</taxon>
        <taxon>Cryptococcaceae</taxon>
        <taxon>Kwoniella</taxon>
    </lineage>
</organism>
<protein>
    <recommendedName>
        <fullName evidence="4">Eukaryotic translation initiation factor 3 subunit K</fullName>
        <shortName evidence="4">eIF3k</shortName>
    </recommendedName>
    <alternativeName>
        <fullName evidence="4">eIF-3 p25</fullName>
    </alternativeName>
</protein>
<dbReference type="GO" id="GO:0006446">
    <property type="term" value="P:regulation of translational initiation"/>
    <property type="evidence" value="ECO:0007669"/>
    <property type="project" value="InterPro"/>
</dbReference>
<comment type="function">
    <text evidence="4">Component of the eukaryotic translation initiation factor 3 (eIF-3) complex, which is involved in protein synthesis of a specialized repertoire of mRNAs and, together with other initiation factors, stimulates binding of mRNA and methionyl-tRNAi to the 40S ribosome. The eIF-3 complex specifically targets and initiates translation of a subset of mRNAs involved in cell proliferation.</text>
</comment>
<dbReference type="SUPFAM" id="SSF48371">
    <property type="entry name" value="ARM repeat"/>
    <property type="match status" value="1"/>
</dbReference>
<dbReference type="InterPro" id="IPR000717">
    <property type="entry name" value="PCI_dom"/>
</dbReference>
<dbReference type="InterPro" id="IPR036390">
    <property type="entry name" value="WH_DNA-bd_sf"/>
</dbReference>
<keyword evidence="3 4" id="KW-0648">Protein biosynthesis</keyword>
<dbReference type="PROSITE" id="PS50250">
    <property type="entry name" value="PCI"/>
    <property type="match status" value="1"/>
</dbReference>
<comment type="subcellular location">
    <subcellularLocation>
        <location evidence="4">Cytoplasm</location>
    </subcellularLocation>
</comment>
<evidence type="ECO:0000313" key="7">
    <source>
        <dbReference type="Proteomes" id="UP001388673"/>
    </source>
</evidence>
<evidence type="ECO:0000256" key="4">
    <source>
        <dbReference type="HAMAP-Rule" id="MF_03010"/>
    </source>
</evidence>
<dbReference type="Proteomes" id="UP001388673">
    <property type="component" value="Unassembled WGS sequence"/>
</dbReference>
<keyword evidence="1 4" id="KW-0963">Cytoplasm</keyword>
<dbReference type="KEGG" id="kne:92180014"/>
<comment type="subunit">
    <text evidence="4">Component of the eukaryotic translation initiation factor 3 (eIF-3) complex.</text>
</comment>
<dbReference type="GO" id="GO:0033290">
    <property type="term" value="C:eukaryotic 48S preinitiation complex"/>
    <property type="evidence" value="ECO:0007669"/>
    <property type="project" value="UniProtKB-UniRule"/>
</dbReference>
<dbReference type="InterPro" id="IPR036388">
    <property type="entry name" value="WH-like_DNA-bd_sf"/>
</dbReference>
<proteinExistence type="inferred from homology"/>
<dbReference type="PANTHER" id="PTHR13022:SF0">
    <property type="entry name" value="EUKARYOTIC TRANSLATION INITIATION FACTOR 3 SUBUNIT K"/>
    <property type="match status" value="1"/>
</dbReference>
<evidence type="ECO:0000259" key="5">
    <source>
        <dbReference type="PROSITE" id="PS50250"/>
    </source>
</evidence>
<gene>
    <name evidence="6" type="ORF">IAR55_002756</name>
</gene>
<dbReference type="Gene3D" id="1.25.40.250">
    <property type="entry name" value="ARM repeat, domain 1"/>
    <property type="match status" value="1"/>
</dbReference>
<sequence length="250" mass="28191">MTSAVPIKNLAEWHSPETRSEVIHELIHGVDRYNPTNLPLMEEYLAAQVKEGHYDLLANLAILKLYQFNPQHSNPDVIINILLKSLAATVHGPDFNLCLGVLREPTAILHDIESDDESLVVVMPFLQDLHELSRTCQFRKFWSEFNDDSEAANIIRTRYIQQFASYLDSLRLIFSISCASCFSRISFVQLSRWLDLPSNKVGEWCSKIGWSLEGETAVIPKNGDNDVKAGVVRENVQLNQLTRLVAAAAA</sequence>
<dbReference type="GO" id="GO:0003743">
    <property type="term" value="F:translation initiation factor activity"/>
    <property type="evidence" value="ECO:0007669"/>
    <property type="project" value="UniProtKB-UniRule"/>
</dbReference>
<dbReference type="Pfam" id="PF10075">
    <property type="entry name" value="CSN8_PSD8_EIF3K"/>
    <property type="match status" value="1"/>
</dbReference>
<dbReference type="InterPro" id="IPR033464">
    <property type="entry name" value="CSN8_PSD8_EIF3K"/>
</dbReference>
<dbReference type="HAMAP" id="MF_03010">
    <property type="entry name" value="eIF3k"/>
    <property type="match status" value="1"/>
</dbReference>
<dbReference type="EMBL" id="JBCAWK010000005">
    <property type="protein sequence ID" value="KAK8858529.1"/>
    <property type="molecule type" value="Genomic_DNA"/>
</dbReference>
<keyword evidence="7" id="KW-1185">Reference proteome</keyword>
<dbReference type="InterPro" id="IPR009374">
    <property type="entry name" value="eIF3k"/>
</dbReference>
<dbReference type="GO" id="GO:0043022">
    <property type="term" value="F:ribosome binding"/>
    <property type="evidence" value="ECO:0007669"/>
    <property type="project" value="InterPro"/>
</dbReference>
<name>A0AAW0YZV7_9TREE</name>
<evidence type="ECO:0000256" key="1">
    <source>
        <dbReference type="ARBA" id="ARBA00022490"/>
    </source>
</evidence>
<comment type="similarity">
    <text evidence="4">Belongs to the eIF-3 subunit K family.</text>
</comment>
<evidence type="ECO:0000313" key="6">
    <source>
        <dbReference type="EMBL" id="KAK8858529.1"/>
    </source>
</evidence>
<dbReference type="GeneID" id="92180014"/>
<dbReference type="RefSeq" id="XP_066803370.1">
    <property type="nucleotide sequence ID" value="XM_066945869.1"/>
</dbReference>